<dbReference type="FunFam" id="3.40.50.300:FF:000016">
    <property type="entry name" value="Oligopeptide ABC transporter ATP-binding component"/>
    <property type="match status" value="1"/>
</dbReference>
<evidence type="ECO:0000256" key="1">
    <source>
        <dbReference type="ARBA" id="ARBA00004202"/>
    </source>
</evidence>
<dbReference type="Gene3D" id="3.40.50.300">
    <property type="entry name" value="P-loop containing nucleotide triphosphate hydrolases"/>
    <property type="match status" value="1"/>
</dbReference>
<dbReference type="GO" id="GO:0015833">
    <property type="term" value="P:peptide transport"/>
    <property type="evidence" value="ECO:0007669"/>
    <property type="project" value="InterPro"/>
</dbReference>
<reference evidence="10 11" key="1">
    <citation type="journal article" date="2011" name="J. Bacteriol.">
        <title>Genome sequence of Brevibacillus laterosporus LMG 15441, a pathogen of invertebrates.</title>
        <authorList>
            <person name="Djukic M."/>
            <person name="Poehlein A."/>
            <person name="Thurmer A."/>
            <person name="Daniel R."/>
        </authorList>
    </citation>
    <scope>NUCLEOTIDE SEQUENCE [LARGE SCALE GENOMIC DNA]</scope>
    <source>
        <strain evidence="10 11">LMG 15441</strain>
    </source>
</reference>
<dbReference type="KEGG" id="blr:BRLA_c042790"/>
<keyword evidence="3" id="KW-0813">Transport</keyword>
<dbReference type="AlphaFoldDB" id="A0A075R9I7"/>
<dbReference type="PANTHER" id="PTHR43297:SF2">
    <property type="entry name" value="DIPEPTIDE TRANSPORT ATP-BINDING PROTEIN DPPD"/>
    <property type="match status" value="1"/>
</dbReference>
<dbReference type="PROSITE" id="PS00211">
    <property type="entry name" value="ABC_TRANSPORTER_1"/>
    <property type="match status" value="1"/>
</dbReference>
<evidence type="ECO:0000256" key="4">
    <source>
        <dbReference type="ARBA" id="ARBA00022475"/>
    </source>
</evidence>
<dbReference type="GO" id="GO:0016887">
    <property type="term" value="F:ATP hydrolysis activity"/>
    <property type="evidence" value="ECO:0007669"/>
    <property type="project" value="InterPro"/>
</dbReference>
<dbReference type="InterPro" id="IPR027417">
    <property type="entry name" value="P-loop_NTPase"/>
</dbReference>
<sequence length="336" mass="37345">MTEVLLDVKNLRTSFFTRAGEVQAVRGVSFSVHKGEIIGIVGESGSGKSVTAKSILSLIAHPGKIVGGQINFGEKDLLLATEKEHKAIRGNRIAMIFQDPMTSLNPVYKIGRQLTEVIIRHQKVSKSVAKQKAIEILKQVGISSAEERFNQYPHEFSGGMRQRVMIAMALSCEPELLIADEPTTALDVTIQAQILDLIKELANQSDTAVMLITHDLGVVAQVCTRVIVMYSGMVMEEGKVEDIFYRPQHPYTQGLLRSLPKHHKGNKERLTPIEGTPPSLLNPTNGCPFAERCPHMMDKCLNQIPPSYELGSDQRMKCWLGEEIGGNRYENQRHFS</sequence>
<dbReference type="GO" id="GO:0005524">
    <property type="term" value="F:ATP binding"/>
    <property type="evidence" value="ECO:0007669"/>
    <property type="project" value="UniProtKB-KW"/>
</dbReference>
<evidence type="ECO:0000313" key="10">
    <source>
        <dbReference type="EMBL" id="AIG28554.1"/>
    </source>
</evidence>
<keyword evidence="6" id="KW-0067">ATP-binding</keyword>
<dbReference type="Proteomes" id="UP000005850">
    <property type="component" value="Chromosome"/>
</dbReference>
<accession>A0A075R9I7</accession>
<name>A0A075R9I7_BRELA</name>
<keyword evidence="4" id="KW-1003">Cell membrane</keyword>
<comment type="subcellular location">
    <subcellularLocation>
        <location evidence="1">Cell membrane</location>
        <topology evidence="1">Peripheral membrane protein</topology>
    </subcellularLocation>
</comment>
<dbReference type="NCBIfam" id="TIGR01727">
    <property type="entry name" value="oligo_HPY"/>
    <property type="match status" value="1"/>
</dbReference>
<evidence type="ECO:0000259" key="9">
    <source>
        <dbReference type="PROSITE" id="PS50893"/>
    </source>
</evidence>
<feature type="domain" description="ABC transporter" evidence="9">
    <location>
        <begin position="6"/>
        <end position="256"/>
    </location>
</feature>
<dbReference type="InterPro" id="IPR050388">
    <property type="entry name" value="ABC_Ni/Peptide_Import"/>
</dbReference>
<dbReference type="CDD" id="cd03257">
    <property type="entry name" value="ABC_NikE_OppD_transporters"/>
    <property type="match status" value="1"/>
</dbReference>
<dbReference type="PROSITE" id="PS50893">
    <property type="entry name" value="ABC_TRANSPORTER_2"/>
    <property type="match status" value="1"/>
</dbReference>
<dbReference type="eggNOG" id="COG0444">
    <property type="taxonomic scope" value="Bacteria"/>
</dbReference>
<dbReference type="Pfam" id="PF08352">
    <property type="entry name" value="oligo_HPY"/>
    <property type="match status" value="1"/>
</dbReference>
<organism evidence="10 11">
    <name type="scientific">Brevibacillus laterosporus LMG 15441</name>
    <dbReference type="NCBI Taxonomy" id="1042163"/>
    <lineage>
        <taxon>Bacteria</taxon>
        <taxon>Bacillati</taxon>
        <taxon>Bacillota</taxon>
        <taxon>Bacilli</taxon>
        <taxon>Bacillales</taxon>
        <taxon>Paenibacillaceae</taxon>
        <taxon>Brevibacillus</taxon>
    </lineage>
</organism>
<dbReference type="InterPro" id="IPR013563">
    <property type="entry name" value="Oligopep_ABC_C"/>
</dbReference>
<feature type="region of interest" description="Disordered" evidence="8">
    <location>
        <begin position="256"/>
        <end position="278"/>
    </location>
</feature>
<dbReference type="PANTHER" id="PTHR43297">
    <property type="entry name" value="OLIGOPEPTIDE TRANSPORT ATP-BINDING PROTEIN APPD"/>
    <property type="match status" value="1"/>
</dbReference>
<dbReference type="Pfam" id="PF00005">
    <property type="entry name" value="ABC_tran"/>
    <property type="match status" value="1"/>
</dbReference>
<keyword evidence="11" id="KW-1185">Reference proteome</keyword>
<dbReference type="EMBL" id="CP007806">
    <property type="protein sequence ID" value="AIG28554.1"/>
    <property type="molecule type" value="Genomic_DNA"/>
</dbReference>
<keyword evidence="5" id="KW-0547">Nucleotide-binding</keyword>
<evidence type="ECO:0000256" key="8">
    <source>
        <dbReference type="SAM" id="MobiDB-lite"/>
    </source>
</evidence>
<dbReference type="HOGENOM" id="CLU_000604_1_23_9"/>
<keyword evidence="7" id="KW-0472">Membrane</keyword>
<comment type="similarity">
    <text evidence="2">Belongs to the ABC transporter superfamily.</text>
</comment>
<evidence type="ECO:0000256" key="3">
    <source>
        <dbReference type="ARBA" id="ARBA00022448"/>
    </source>
</evidence>
<evidence type="ECO:0000256" key="5">
    <source>
        <dbReference type="ARBA" id="ARBA00022741"/>
    </source>
</evidence>
<dbReference type="InterPro" id="IPR003593">
    <property type="entry name" value="AAA+_ATPase"/>
</dbReference>
<protein>
    <submittedName>
        <fullName evidence="10">Stage 0 sporulation protein KD</fullName>
    </submittedName>
</protein>
<dbReference type="RefSeq" id="WP_003334417.1">
    <property type="nucleotide sequence ID" value="NZ_CP007806.1"/>
</dbReference>
<gene>
    <name evidence="10" type="primary">oppD_6</name>
    <name evidence="10" type="ORF">BRLA_c042790</name>
</gene>
<evidence type="ECO:0000256" key="2">
    <source>
        <dbReference type="ARBA" id="ARBA00005417"/>
    </source>
</evidence>
<evidence type="ECO:0000256" key="6">
    <source>
        <dbReference type="ARBA" id="ARBA00022840"/>
    </source>
</evidence>
<dbReference type="InterPro" id="IPR003439">
    <property type="entry name" value="ABC_transporter-like_ATP-bd"/>
</dbReference>
<dbReference type="SUPFAM" id="SSF52540">
    <property type="entry name" value="P-loop containing nucleoside triphosphate hydrolases"/>
    <property type="match status" value="1"/>
</dbReference>
<proteinExistence type="inferred from homology"/>
<dbReference type="SMART" id="SM00382">
    <property type="entry name" value="AAA"/>
    <property type="match status" value="1"/>
</dbReference>
<evidence type="ECO:0000313" key="11">
    <source>
        <dbReference type="Proteomes" id="UP000005850"/>
    </source>
</evidence>
<dbReference type="GO" id="GO:0005886">
    <property type="term" value="C:plasma membrane"/>
    <property type="evidence" value="ECO:0007669"/>
    <property type="project" value="UniProtKB-SubCell"/>
</dbReference>
<dbReference type="InterPro" id="IPR017871">
    <property type="entry name" value="ABC_transporter-like_CS"/>
</dbReference>
<dbReference type="STRING" id="1042163.BRLA_c042790"/>
<evidence type="ECO:0000256" key="7">
    <source>
        <dbReference type="ARBA" id="ARBA00023136"/>
    </source>
</evidence>